<protein>
    <recommendedName>
        <fullName evidence="4">Integral membrane protein</fullName>
    </recommendedName>
</protein>
<dbReference type="Proteomes" id="UP000196503">
    <property type="component" value="Unassembled WGS sequence"/>
</dbReference>
<gene>
    <name evidence="2" type="ORF">A5869_002119</name>
</gene>
<feature type="transmembrane region" description="Helical" evidence="1">
    <location>
        <begin position="72"/>
        <end position="94"/>
    </location>
</feature>
<feature type="transmembrane region" description="Helical" evidence="1">
    <location>
        <begin position="189"/>
        <end position="214"/>
    </location>
</feature>
<dbReference type="PANTHER" id="PTHR40076">
    <property type="entry name" value="MEMBRANE PROTEIN-RELATED"/>
    <property type="match status" value="1"/>
</dbReference>
<comment type="caution">
    <text evidence="2">The sequence shown here is derived from an EMBL/GenBank/DDBJ whole genome shotgun (WGS) entry which is preliminary data.</text>
</comment>
<evidence type="ECO:0000313" key="3">
    <source>
        <dbReference type="Proteomes" id="UP000196503"/>
    </source>
</evidence>
<dbReference type="Pfam" id="PF06161">
    <property type="entry name" value="DUF975"/>
    <property type="match status" value="1"/>
</dbReference>
<accession>A0A200HQF3</accession>
<feature type="transmembrane region" description="Helical" evidence="1">
    <location>
        <begin position="21"/>
        <end position="49"/>
    </location>
</feature>
<dbReference type="InterPro" id="IPR010380">
    <property type="entry name" value="DUF975"/>
</dbReference>
<feature type="transmembrane region" description="Helical" evidence="1">
    <location>
        <begin position="123"/>
        <end position="146"/>
    </location>
</feature>
<reference evidence="2 3" key="1">
    <citation type="submission" date="2017-05" db="EMBL/GenBank/DDBJ databases">
        <title>The Genome Sequence of Enterococcus faecium 2D5_DIV0622.</title>
        <authorList>
            <consortium name="The Broad Institute Genomics Platform"/>
            <consortium name="The Broad Institute Genomic Center for Infectious Diseases"/>
            <person name="Earl A."/>
            <person name="Manson A."/>
            <person name="Schwartman J."/>
            <person name="Gilmore M."/>
            <person name="Abouelleil A."/>
            <person name="Cao P."/>
            <person name="Chapman S."/>
            <person name="Cusick C."/>
            <person name="Shea T."/>
            <person name="Young S."/>
            <person name="Neafsey D."/>
            <person name="Nusbaum C."/>
            <person name="Birren B."/>
        </authorList>
    </citation>
    <scope>NUCLEOTIDE SEQUENCE [LARGE SCALE GENOMIC DNA]</scope>
    <source>
        <strain evidence="2 3">2D5_DIV0622</strain>
    </source>
</reference>
<organism evidence="2 3">
    <name type="scientific">Enterococcus cecorum</name>
    <dbReference type="NCBI Taxonomy" id="44008"/>
    <lineage>
        <taxon>Bacteria</taxon>
        <taxon>Bacillati</taxon>
        <taxon>Bacillota</taxon>
        <taxon>Bacilli</taxon>
        <taxon>Lactobacillales</taxon>
        <taxon>Enterococcaceae</taxon>
        <taxon>Enterococcus</taxon>
    </lineage>
</organism>
<evidence type="ECO:0000256" key="1">
    <source>
        <dbReference type="SAM" id="Phobius"/>
    </source>
</evidence>
<evidence type="ECO:0008006" key="4">
    <source>
        <dbReference type="Google" id="ProtNLM"/>
    </source>
</evidence>
<keyword evidence="1" id="KW-0472">Membrane</keyword>
<dbReference type="AlphaFoldDB" id="A0A200HQF3"/>
<dbReference type="EMBL" id="NIBL01000003">
    <property type="protein sequence ID" value="OUZ15012.1"/>
    <property type="molecule type" value="Genomic_DNA"/>
</dbReference>
<dbReference type="RefSeq" id="WP_087663666.1">
    <property type="nucleotide sequence ID" value="NZ_NIBL01000003.1"/>
</dbReference>
<proteinExistence type="predicted"/>
<name>A0A200HQF3_9ENTE</name>
<dbReference type="PANTHER" id="PTHR40076:SF1">
    <property type="entry name" value="MEMBRANE PROTEIN"/>
    <property type="match status" value="1"/>
</dbReference>
<sequence length="242" mass="28036">MSRAELKLQAKYLLKGRYTQAILICLIPTLLSIGITYTGFLASTIYAMIHSSLLQNRSFDSVLSYSLDFSDLPSSCFVDLISFYLLTAIFWTFINLSRGKKTQISLINDGFQTISRKHLIPLFCLYILRGIFLLGWSLLLIIPGIIKGYAYSQAEFVYYDLYEKTGERPDLLECLKRSEQMMKGHKFEYFVLDLSFIGWQILCFLTLGLGYLWLNPYMYMTKAVFYNELAKKELLIEPADFH</sequence>
<keyword evidence="1" id="KW-1133">Transmembrane helix</keyword>
<evidence type="ECO:0000313" key="2">
    <source>
        <dbReference type="EMBL" id="OUZ15012.1"/>
    </source>
</evidence>
<keyword evidence="1" id="KW-0812">Transmembrane</keyword>